<organism evidence="2 3">
    <name type="scientific">Sphingomonas parva</name>
    <dbReference type="NCBI Taxonomy" id="2555898"/>
    <lineage>
        <taxon>Bacteria</taxon>
        <taxon>Pseudomonadati</taxon>
        <taxon>Pseudomonadota</taxon>
        <taxon>Alphaproteobacteria</taxon>
        <taxon>Sphingomonadales</taxon>
        <taxon>Sphingomonadaceae</taxon>
        <taxon>Sphingomonas</taxon>
    </lineage>
</organism>
<keyword evidence="3" id="KW-1185">Reference proteome</keyword>
<dbReference type="OrthoDB" id="7570555at2"/>
<evidence type="ECO:0000313" key="3">
    <source>
        <dbReference type="Proteomes" id="UP000298213"/>
    </source>
</evidence>
<evidence type="ECO:0000256" key="1">
    <source>
        <dbReference type="SAM" id="MobiDB-lite"/>
    </source>
</evidence>
<protein>
    <recommendedName>
        <fullName evidence="4">DUF2946 domain-containing protein</fullName>
    </recommendedName>
</protein>
<dbReference type="Proteomes" id="UP000298213">
    <property type="component" value="Unassembled WGS sequence"/>
</dbReference>
<comment type="caution">
    <text evidence="2">The sequence shown here is derived from an EMBL/GenBank/DDBJ whole genome shotgun (WGS) entry which is preliminary data.</text>
</comment>
<dbReference type="EMBL" id="SPDV01000005">
    <property type="protein sequence ID" value="TFI59648.1"/>
    <property type="molecule type" value="Genomic_DNA"/>
</dbReference>
<sequence>MPALPRNLGDRHVLVWLLGLAIALRVLVPAGWMPVFGAHGVRLELCGGRAPQPALELPHHDGQAVSAHAGHGGDKGKDPPPPDQPCAFAAVAAPWLGADLPLPLAPPALALAAISPATFVALGRGLAAPPPPSTGPPLLS</sequence>
<dbReference type="AlphaFoldDB" id="A0A4Y8ZUD1"/>
<name>A0A4Y8ZUD1_9SPHN</name>
<reference evidence="2 3" key="1">
    <citation type="submission" date="2019-03" db="EMBL/GenBank/DDBJ databases">
        <title>Genome sequence of Sphingomonas sp. 17J27-24.</title>
        <authorList>
            <person name="Kim M."/>
            <person name="Maeng S."/>
            <person name="Sathiyaraj S."/>
        </authorList>
    </citation>
    <scope>NUCLEOTIDE SEQUENCE [LARGE SCALE GENOMIC DNA]</scope>
    <source>
        <strain evidence="2 3">17J27-24</strain>
    </source>
</reference>
<evidence type="ECO:0008006" key="4">
    <source>
        <dbReference type="Google" id="ProtNLM"/>
    </source>
</evidence>
<proteinExistence type="predicted"/>
<dbReference type="RefSeq" id="WP_135083919.1">
    <property type="nucleotide sequence ID" value="NZ_SPDV01000005.1"/>
</dbReference>
<feature type="region of interest" description="Disordered" evidence="1">
    <location>
        <begin position="52"/>
        <end position="84"/>
    </location>
</feature>
<gene>
    <name evidence="2" type="ORF">E2493_03865</name>
</gene>
<evidence type="ECO:0000313" key="2">
    <source>
        <dbReference type="EMBL" id="TFI59648.1"/>
    </source>
</evidence>
<feature type="compositionally biased region" description="Basic and acidic residues" evidence="1">
    <location>
        <begin position="71"/>
        <end position="80"/>
    </location>
</feature>
<accession>A0A4Y8ZUD1</accession>